<evidence type="ECO:0000313" key="1">
    <source>
        <dbReference type="EMBL" id="CAD5930070.1"/>
    </source>
</evidence>
<reference evidence="1" key="1">
    <citation type="submission" date="2020-09" db="EMBL/GenBank/DDBJ databases">
        <authorList>
            <person name="Blom J."/>
        </authorList>
    </citation>
    <scope>NUCLEOTIDE SEQUENCE</scope>
    <source>
        <strain evidence="1">No.66</strain>
    </source>
</reference>
<dbReference type="EMBL" id="LR882963">
    <property type="protein sequence ID" value="CAD5930070.1"/>
    <property type="molecule type" value="Genomic_DNA"/>
</dbReference>
<dbReference type="Proteomes" id="UP001153761">
    <property type="component" value="Chromosome"/>
</dbReference>
<evidence type="ECO:0000313" key="2">
    <source>
        <dbReference type="Proteomes" id="UP001153761"/>
    </source>
</evidence>
<name>A0AAD1Q168_PLAAG</name>
<gene>
    <name evidence="1" type="ORF">PANO66_01289</name>
</gene>
<accession>A0AAD1Q168</accession>
<dbReference type="AlphaFoldDB" id="A0AAD1Q168"/>
<sequence length="46" mass="5188">MTEPKIFHLINRLSFGVTPGQIQQVQQMGLDSFLVPMNNTLSDPML</sequence>
<organism evidence="1 2">
    <name type="scientific">Planktothrix agardhii</name>
    <name type="common">Oscillatoria agardhii</name>
    <dbReference type="NCBI Taxonomy" id="1160"/>
    <lineage>
        <taxon>Bacteria</taxon>
        <taxon>Bacillati</taxon>
        <taxon>Cyanobacteriota</taxon>
        <taxon>Cyanophyceae</taxon>
        <taxon>Oscillatoriophycideae</taxon>
        <taxon>Oscillatoriales</taxon>
        <taxon>Microcoleaceae</taxon>
        <taxon>Planktothrix</taxon>
    </lineage>
</organism>
<protein>
    <submittedName>
        <fullName evidence="1">Uncharacterized protein</fullName>
    </submittedName>
</protein>
<proteinExistence type="predicted"/>
<dbReference type="RefSeq" id="WP_144390414.1">
    <property type="nucleotide sequence ID" value="NZ_JBAVBW010000231.1"/>
</dbReference>